<dbReference type="EMBL" id="LT985188">
    <property type="protein sequence ID" value="SPD86539.1"/>
    <property type="molecule type" value="Genomic_DNA"/>
</dbReference>
<protein>
    <submittedName>
        <fullName evidence="3">Glycogen accumulation regulator GarA</fullName>
    </submittedName>
</protein>
<dbReference type="KEGG" id="mgg:MPLG2_1503"/>
<dbReference type="AlphaFoldDB" id="A0A2N9JG83"/>
<dbReference type="SUPFAM" id="SSF49879">
    <property type="entry name" value="SMAD/FHA domain"/>
    <property type="match status" value="1"/>
</dbReference>
<dbReference type="SMART" id="SM00240">
    <property type="entry name" value="FHA"/>
    <property type="match status" value="1"/>
</dbReference>
<accession>A0A2N9JG83</accession>
<keyword evidence="1" id="KW-0597">Phosphoprotein</keyword>
<name>A0A2N9JG83_9ACTN</name>
<dbReference type="PROSITE" id="PS50006">
    <property type="entry name" value="FHA_DOMAIN"/>
    <property type="match status" value="1"/>
</dbReference>
<keyword evidence="4" id="KW-1185">Reference proteome</keyword>
<evidence type="ECO:0000313" key="3">
    <source>
        <dbReference type="EMBL" id="SPD86539.1"/>
    </source>
</evidence>
<dbReference type="InterPro" id="IPR050923">
    <property type="entry name" value="Cell_Proc_Reg/RNA_Proc"/>
</dbReference>
<evidence type="ECO:0000313" key="4">
    <source>
        <dbReference type="Proteomes" id="UP000238164"/>
    </source>
</evidence>
<dbReference type="PANTHER" id="PTHR23308">
    <property type="entry name" value="NUCLEAR INHIBITOR OF PROTEIN PHOSPHATASE-1"/>
    <property type="match status" value="1"/>
</dbReference>
<evidence type="ECO:0000256" key="1">
    <source>
        <dbReference type="ARBA" id="ARBA00022553"/>
    </source>
</evidence>
<dbReference type="InterPro" id="IPR008984">
    <property type="entry name" value="SMAD_FHA_dom_sf"/>
</dbReference>
<feature type="domain" description="FHA" evidence="2">
    <location>
        <begin position="90"/>
        <end position="139"/>
    </location>
</feature>
<dbReference type="Gene3D" id="2.60.200.20">
    <property type="match status" value="1"/>
</dbReference>
<dbReference type="Pfam" id="PF13248">
    <property type="entry name" value="Zn_ribbon_3"/>
    <property type="match status" value="1"/>
</dbReference>
<dbReference type="RefSeq" id="WP_105185489.1">
    <property type="nucleotide sequence ID" value="NZ_BAAAGO010000033.1"/>
</dbReference>
<sequence>MIRCPACGHENADTNNFCTNCGHSLAGGHESTGDTTRVVAAVESPEEITGEDLSADDVSAINQLRPNSALLIVRQGPAAGARFLVNSDVTTAGRHPRCDIFLDDITVSRNHARFTRRDGHIWVEDENSLNGTYVNRTLIDGPVALRRGDEVQIGKFRMLFFTHTN</sequence>
<dbReference type="Proteomes" id="UP000238164">
    <property type="component" value="Chromosome 1"/>
</dbReference>
<dbReference type="InterPro" id="IPR059113">
    <property type="entry name" value="Znf_ribbon"/>
</dbReference>
<evidence type="ECO:0000259" key="2">
    <source>
        <dbReference type="PROSITE" id="PS50006"/>
    </source>
</evidence>
<dbReference type="InterPro" id="IPR000253">
    <property type="entry name" value="FHA_dom"/>
</dbReference>
<gene>
    <name evidence="3" type="primary">garA</name>
    <name evidence="3" type="ORF">MPLG2_1503</name>
</gene>
<organism evidence="3 4">
    <name type="scientific">Micropruina glycogenica</name>
    <dbReference type="NCBI Taxonomy" id="75385"/>
    <lineage>
        <taxon>Bacteria</taxon>
        <taxon>Bacillati</taxon>
        <taxon>Actinomycetota</taxon>
        <taxon>Actinomycetes</taxon>
        <taxon>Propionibacteriales</taxon>
        <taxon>Nocardioidaceae</taxon>
        <taxon>Micropruina</taxon>
    </lineage>
</organism>
<dbReference type="Pfam" id="PF00498">
    <property type="entry name" value="FHA"/>
    <property type="match status" value="1"/>
</dbReference>
<dbReference type="OrthoDB" id="9815925at2"/>
<reference evidence="3 4" key="1">
    <citation type="submission" date="2018-02" db="EMBL/GenBank/DDBJ databases">
        <authorList>
            <person name="Cohen D.B."/>
            <person name="Kent A.D."/>
        </authorList>
    </citation>
    <scope>NUCLEOTIDE SEQUENCE [LARGE SCALE GENOMIC DNA]</scope>
    <source>
        <strain evidence="3">1</strain>
    </source>
</reference>
<proteinExistence type="predicted"/>